<evidence type="ECO:0000313" key="1">
    <source>
        <dbReference type="EMBL" id="CAG8689402.1"/>
    </source>
</evidence>
<organism evidence="1 2">
    <name type="scientific">Gigaspora margarita</name>
    <dbReference type="NCBI Taxonomy" id="4874"/>
    <lineage>
        <taxon>Eukaryota</taxon>
        <taxon>Fungi</taxon>
        <taxon>Fungi incertae sedis</taxon>
        <taxon>Mucoromycota</taxon>
        <taxon>Glomeromycotina</taxon>
        <taxon>Glomeromycetes</taxon>
        <taxon>Diversisporales</taxon>
        <taxon>Gigasporaceae</taxon>
        <taxon>Gigaspora</taxon>
    </lineage>
</organism>
<name>A0ABN7UXS1_GIGMA</name>
<dbReference type="EMBL" id="CAJVQB010006675">
    <property type="protein sequence ID" value="CAG8689402.1"/>
    <property type="molecule type" value="Genomic_DNA"/>
</dbReference>
<proteinExistence type="predicted"/>
<gene>
    <name evidence="1" type="ORF">GMARGA_LOCUS11413</name>
</gene>
<protein>
    <submittedName>
        <fullName evidence="1">41816_t:CDS:1</fullName>
    </submittedName>
</protein>
<comment type="caution">
    <text evidence="1">The sequence shown here is derived from an EMBL/GenBank/DDBJ whole genome shotgun (WGS) entry which is preliminary data.</text>
</comment>
<keyword evidence="2" id="KW-1185">Reference proteome</keyword>
<accession>A0ABN7UXS1</accession>
<sequence>MPFVVRRTFATIRSNLEAYVFFCDDCVNQSLLCFCLSSKSYCYLELGMTFLDSLAHQLVGL</sequence>
<evidence type="ECO:0000313" key="2">
    <source>
        <dbReference type="Proteomes" id="UP000789901"/>
    </source>
</evidence>
<dbReference type="Proteomes" id="UP000789901">
    <property type="component" value="Unassembled WGS sequence"/>
</dbReference>
<reference evidence="1 2" key="1">
    <citation type="submission" date="2021-06" db="EMBL/GenBank/DDBJ databases">
        <authorList>
            <person name="Kallberg Y."/>
            <person name="Tangrot J."/>
            <person name="Rosling A."/>
        </authorList>
    </citation>
    <scope>NUCLEOTIDE SEQUENCE [LARGE SCALE GENOMIC DNA]</scope>
    <source>
        <strain evidence="1 2">120-4 pot B 10/14</strain>
    </source>
</reference>